<proteinExistence type="predicted"/>
<sequence>MKGDAFKKILQQSNYGQVPPLARRARNLDKENIKMPAGETVVKRIKGLHKEFIND</sequence>
<dbReference type="Proteomes" id="UP000063718">
    <property type="component" value="Unassembled WGS sequence"/>
</dbReference>
<protein>
    <submittedName>
        <fullName evidence="1">Uncharacterized protein conserved in bacteria</fullName>
    </submittedName>
</protein>
<evidence type="ECO:0000313" key="1">
    <source>
        <dbReference type="EMBL" id="GAF25096.1"/>
    </source>
</evidence>
<gene>
    <name evidence="1" type="ORF">MTY_0425</name>
</gene>
<name>A0A0S6UB13_NEOTH</name>
<dbReference type="AlphaFoldDB" id="A0A0S6UB13"/>
<accession>A0A0S6UB13</accession>
<dbReference type="EMBL" id="DF238840">
    <property type="protein sequence ID" value="GAF25096.1"/>
    <property type="molecule type" value="Genomic_DNA"/>
</dbReference>
<organism evidence="1">
    <name type="scientific">Moorella thermoacetica Y72</name>
    <dbReference type="NCBI Taxonomy" id="1325331"/>
    <lineage>
        <taxon>Bacteria</taxon>
        <taxon>Bacillati</taxon>
        <taxon>Bacillota</taxon>
        <taxon>Clostridia</taxon>
        <taxon>Neomoorellales</taxon>
        <taxon>Neomoorellaceae</taxon>
        <taxon>Neomoorella</taxon>
    </lineage>
</organism>
<reference evidence="1" key="1">
    <citation type="journal article" date="2014" name="Gene">
        <title>Genome-guided analysis of transformation efficiency and carbon dioxide assimilation by Moorella thermoacetica Y72.</title>
        <authorList>
            <person name="Tsukahara K."/>
            <person name="Kita A."/>
            <person name="Nakashimada Y."/>
            <person name="Hoshino T."/>
            <person name="Murakami K."/>
        </authorList>
    </citation>
    <scope>NUCLEOTIDE SEQUENCE [LARGE SCALE GENOMIC DNA]</scope>
    <source>
        <strain evidence="1">Y72</strain>
    </source>
</reference>